<dbReference type="AlphaFoldDB" id="A0A375IPG3"/>
<protein>
    <recommendedName>
        <fullName evidence="1">Acyl-CoA dehydrogenase/oxidase N-terminal domain-containing protein</fullName>
    </recommendedName>
</protein>
<feature type="domain" description="Acyl-CoA dehydrogenase/oxidase N-terminal" evidence="1">
    <location>
        <begin position="13"/>
        <end position="104"/>
    </location>
</feature>
<dbReference type="InterPro" id="IPR037069">
    <property type="entry name" value="AcylCoA_DH/ox_N_sf"/>
</dbReference>
<dbReference type="PANTHER" id="PTHR43884:SF12">
    <property type="entry name" value="ISOVALERYL-COA DEHYDROGENASE, MITOCHONDRIAL-RELATED"/>
    <property type="match status" value="1"/>
</dbReference>
<accession>A0A375IPG3</accession>
<dbReference type="InterPro" id="IPR013786">
    <property type="entry name" value="AcylCoA_DH/ox_N"/>
</dbReference>
<proteinExistence type="predicted"/>
<dbReference type="EMBL" id="LT991977">
    <property type="protein sequence ID" value="SPK75988.1"/>
    <property type="molecule type" value="Genomic_DNA"/>
</dbReference>
<dbReference type="Gene3D" id="1.10.540.10">
    <property type="entry name" value="Acyl-CoA dehydrogenase/oxidase, N-terminal domain"/>
    <property type="match status" value="1"/>
</dbReference>
<keyword evidence="2" id="KW-0614">Plasmid</keyword>
<dbReference type="PANTHER" id="PTHR43884">
    <property type="entry name" value="ACYL-COA DEHYDROGENASE"/>
    <property type="match status" value="1"/>
</dbReference>
<name>A0A375IPG3_9BURK</name>
<organism evidence="2 3">
    <name type="scientific">Cupriavidus taiwanensis</name>
    <dbReference type="NCBI Taxonomy" id="164546"/>
    <lineage>
        <taxon>Bacteria</taxon>
        <taxon>Pseudomonadati</taxon>
        <taxon>Pseudomonadota</taxon>
        <taxon>Betaproteobacteria</taxon>
        <taxon>Burkholderiales</taxon>
        <taxon>Burkholderiaceae</taxon>
        <taxon>Cupriavidus</taxon>
    </lineage>
</organism>
<evidence type="ECO:0000259" key="1">
    <source>
        <dbReference type="Pfam" id="PF02771"/>
    </source>
</evidence>
<dbReference type="InterPro" id="IPR009100">
    <property type="entry name" value="AcylCoA_DH/oxidase_NM_dom_sf"/>
</dbReference>
<dbReference type="GO" id="GO:0003995">
    <property type="term" value="F:acyl-CoA dehydrogenase activity"/>
    <property type="evidence" value="ECO:0007669"/>
    <property type="project" value="TreeGrafter"/>
</dbReference>
<dbReference type="Pfam" id="PF02771">
    <property type="entry name" value="Acyl-CoA_dh_N"/>
    <property type="match status" value="1"/>
</dbReference>
<reference evidence="2 3" key="1">
    <citation type="submission" date="2018-01" db="EMBL/GenBank/DDBJ databases">
        <authorList>
            <person name="Gaut B.S."/>
            <person name="Morton B.R."/>
            <person name="Clegg M.T."/>
            <person name="Duvall M.R."/>
        </authorList>
    </citation>
    <scope>NUCLEOTIDE SEQUENCE [LARGE SCALE GENOMIC DNA]</scope>
    <source>
        <strain evidence="2">Cupriavidus taiwanensis LMG 19425</strain>
        <plasmid evidence="3">Plasmid ii</plasmid>
    </source>
</reference>
<dbReference type="Proteomes" id="UP000255505">
    <property type="component" value="Plasmid II"/>
</dbReference>
<evidence type="ECO:0000313" key="2">
    <source>
        <dbReference type="EMBL" id="SPK75988.1"/>
    </source>
</evidence>
<dbReference type="GO" id="GO:0050660">
    <property type="term" value="F:flavin adenine dinucleotide binding"/>
    <property type="evidence" value="ECO:0007669"/>
    <property type="project" value="InterPro"/>
</dbReference>
<dbReference type="InterPro" id="IPR046373">
    <property type="entry name" value="Acyl-CoA_Oxase/DH_mid-dom_sf"/>
</dbReference>
<evidence type="ECO:0000313" key="3">
    <source>
        <dbReference type="Proteomes" id="UP000255505"/>
    </source>
</evidence>
<sequence length="364" mass="38918">MNFLNVALTAWLAGNAEELDSHAGNALEVLPRLAEAGLLKIGVPASLGGDGRAVAAAVDCIAQVAEYSQTAAFVLWAQRTFVEYVLQSRSPALQDRCLADLLEGRIAGATGLSNAMKYLGGTESLQIVVKENSRGWTASGNVPWATNLHPAGFLLAVAAINTDSGRPGVYVIPFPTAGLHRNADLDLIGLRSSNTASAKLESVAILREWLIAEDALTFLPRVRPAFLGLQCALAIGLATRSLAEARRKSRAHTVLASDIENLELQLRRTRAQMLEGLASGRFSREARELFAIRIELSETATAAVQVELRARGGVAYMTDRNEGFARRLREAAFLPIVTPSLAQIREELAQSSTSGNVPEPIGAI</sequence>
<geneLocation type="plasmid" evidence="2">
    <name>II</name>
</geneLocation>
<dbReference type="Gene3D" id="2.40.110.10">
    <property type="entry name" value="Butyryl-CoA Dehydrogenase, subunit A, domain 2"/>
    <property type="match status" value="1"/>
</dbReference>
<gene>
    <name evidence="2" type="ORF">CT19425_MP70148</name>
</gene>
<dbReference type="RefSeq" id="WP_115665605.1">
    <property type="nucleotide sequence ID" value="NZ_LT991977.1"/>
</dbReference>
<dbReference type="SUPFAM" id="SSF56645">
    <property type="entry name" value="Acyl-CoA dehydrogenase NM domain-like"/>
    <property type="match status" value="1"/>
</dbReference>